<dbReference type="GO" id="GO:0003676">
    <property type="term" value="F:nucleic acid binding"/>
    <property type="evidence" value="ECO:0007669"/>
    <property type="project" value="UniProtKB-UniRule"/>
</dbReference>
<evidence type="ECO:0000256" key="6">
    <source>
        <dbReference type="ARBA" id="ARBA00022664"/>
    </source>
</evidence>
<feature type="region of interest" description="Disordered" evidence="9">
    <location>
        <begin position="632"/>
        <end position="665"/>
    </location>
</feature>
<feature type="compositionally biased region" description="Low complexity" evidence="9">
    <location>
        <begin position="574"/>
        <end position="588"/>
    </location>
</feature>
<dbReference type="GO" id="GO:0005634">
    <property type="term" value="C:nucleus"/>
    <property type="evidence" value="ECO:0007669"/>
    <property type="project" value="UniProtKB-SubCell"/>
</dbReference>
<feature type="compositionally biased region" description="Polar residues" evidence="9">
    <location>
        <begin position="74"/>
        <end position="87"/>
    </location>
</feature>
<feature type="domain" description="G-patch" evidence="10">
    <location>
        <begin position="1088"/>
        <end position="1132"/>
    </location>
</feature>
<evidence type="ECO:0000256" key="5">
    <source>
        <dbReference type="ARBA" id="ARBA00022490"/>
    </source>
</evidence>
<feature type="region of interest" description="Disordered" evidence="9">
    <location>
        <begin position="1"/>
        <end position="135"/>
    </location>
</feature>
<evidence type="ECO:0000256" key="1">
    <source>
        <dbReference type="ARBA" id="ARBA00004123"/>
    </source>
</evidence>
<dbReference type="InterPro" id="IPR000467">
    <property type="entry name" value="G_patch_dom"/>
</dbReference>
<dbReference type="InterPro" id="IPR051189">
    <property type="entry name" value="Splicing_assoc_domain"/>
</dbReference>
<evidence type="ECO:0000313" key="12">
    <source>
        <dbReference type="EMBL" id="TFK44066.1"/>
    </source>
</evidence>
<dbReference type="PROSITE" id="PS50174">
    <property type="entry name" value="G_PATCH"/>
    <property type="match status" value="1"/>
</dbReference>
<evidence type="ECO:0000256" key="4">
    <source>
        <dbReference type="ARBA" id="ARBA00018964"/>
    </source>
</evidence>
<feature type="region of interest" description="Disordered" evidence="9">
    <location>
        <begin position="574"/>
        <end position="615"/>
    </location>
</feature>
<dbReference type="GO" id="GO:0005737">
    <property type="term" value="C:cytoplasm"/>
    <property type="evidence" value="ECO:0007669"/>
    <property type="project" value="UniProtKB-SubCell"/>
</dbReference>
<evidence type="ECO:0000256" key="2">
    <source>
        <dbReference type="ARBA" id="ARBA00004496"/>
    </source>
</evidence>
<dbReference type="CDD" id="cd02646">
    <property type="entry name" value="R3H_G-patch"/>
    <property type="match status" value="1"/>
</dbReference>
<dbReference type="SMART" id="SM00443">
    <property type="entry name" value="G_patch"/>
    <property type="match status" value="1"/>
</dbReference>
<dbReference type="Proteomes" id="UP000308652">
    <property type="component" value="Unassembled WGS sequence"/>
</dbReference>
<keyword evidence="8" id="KW-0539">Nucleus</keyword>
<keyword evidence="13" id="KW-1185">Reference proteome</keyword>
<dbReference type="AlphaFoldDB" id="A0A5C3MI77"/>
<feature type="region of interest" description="Disordered" evidence="9">
    <location>
        <begin position="732"/>
        <end position="756"/>
    </location>
</feature>
<feature type="compositionally biased region" description="Acidic residues" evidence="9">
    <location>
        <begin position="780"/>
        <end position="795"/>
    </location>
</feature>
<comment type="subcellular location">
    <subcellularLocation>
        <location evidence="2">Cytoplasm</location>
    </subcellularLocation>
    <subcellularLocation>
        <location evidence="1">Nucleus</location>
    </subcellularLocation>
</comment>
<dbReference type="OrthoDB" id="21470at2759"/>
<proteinExistence type="inferred from homology"/>
<keyword evidence="7" id="KW-0508">mRNA splicing</keyword>
<dbReference type="GO" id="GO:0008380">
    <property type="term" value="P:RNA splicing"/>
    <property type="evidence" value="ECO:0007669"/>
    <property type="project" value="UniProtKB-KW"/>
</dbReference>
<keyword evidence="6" id="KW-0507">mRNA processing</keyword>
<dbReference type="SMART" id="SM00393">
    <property type="entry name" value="R3H"/>
    <property type="match status" value="1"/>
</dbReference>
<feature type="compositionally biased region" description="Basic and acidic residues" evidence="9">
    <location>
        <begin position="898"/>
        <end position="919"/>
    </location>
</feature>
<protein>
    <recommendedName>
        <fullName evidence="4">Protein SQS1</fullName>
    </recommendedName>
</protein>
<evidence type="ECO:0000313" key="13">
    <source>
        <dbReference type="Proteomes" id="UP000308652"/>
    </source>
</evidence>
<evidence type="ECO:0000256" key="3">
    <source>
        <dbReference type="ARBA" id="ARBA00010306"/>
    </source>
</evidence>
<dbReference type="Pfam" id="PF01424">
    <property type="entry name" value="R3H"/>
    <property type="match status" value="1"/>
</dbReference>
<dbReference type="InterPro" id="IPR036867">
    <property type="entry name" value="R3H_dom_sf"/>
</dbReference>
<feature type="compositionally biased region" description="Polar residues" evidence="9">
    <location>
        <begin position="302"/>
        <end position="316"/>
    </location>
</feature>
<feature type="region of interest" description="Disordered" evidence="9">
    <location>
        <begin position="769"/>
        <end position="808"/>
    </location>
</feature>
<dbReference type="Gene3D" id="3.30.1370.50">
    <property type="entry name" value="R3H-like domain"/>
    <property type="match status" value="1"/>
</dbReference>
<feature type="domain" description="R3H" evidence="11">
    <location>
        <begin position="966"/>
        <end position="1030"/>
    </location>
</feature>
<evidence type="ECO:0000259" key="11">
    <source>
        <dbReference type="PROSITE" id="PS51061"/>
    </source>
</evidence>
<reference evidence="12 13" key="1">
    <citation type="journal article" date="2019" name="Nat. Ecol. Evol.">
        <title>Megaphylogeny resolves global patterns of mushroom evolution.</title>
        <authorList>
            <person name="Varga T."/>
            <person name="Krizsan K."/>
            <person name="Foldi C."/>
            <person name="Dima B."/>
            <person name="Sanchez-Garcia M."/>
            <person name="Sanchez-Ramirez S."/>
            <person name="Szollosi G.J."/>
            <person name="Szarkandi J.G."/>
            <person name="Papp V."/>
            <person name="Albert L."/>
            <person name="Andreopoulos W."/>
            <person name="Angelini C."/>
            <person name="Antonin V."/>
            <person name="Barry K.W."/>
            <person name="Bougher N.L."/>
            <person name="Buchanan P."/>
            <person name="Buyck B."/>
            <person name="Bense V."/>
            <person name="Catcheside P."/>
            <person name="Chovatia M."/>
            <person name="Cooper J."/>
            <person name="Damon W."/>
            <person name="Desjardin D."/>
            <person name="Finy P."/>
            <person name="Geml J."/>
            <person name="Haridas S."/>
            <person name="Hughes K."/>
            <person name="Justo A."/>
            <person name="Karasinski D."/>
            <person name="Kautmanova I."/>
            <person name="Kiss B."/>
            <person name="Kocsube S."/>
            <person name="Kotiranta H."/>
            <person name="LaButti K.M."/>
            <person name="Lechner B.E."/>
            <person name="Liimatainen K."/>
            <person name="Lipzen A."/>
            <person name="Lukacs Z."/>
            <person name="Mihaltcheva S."/>
            <person name="Morgado L.N."/>
            <person name="Niskanen T."/>
            <person name="Noordeloos M.E."/>
            <person name="Ohm R.A."/>
            <person name="Ortiz-Santana B."/>
            <person name="Ovrebo C."/>
            <person name="Racz N."/>
            <person name="Riley R."/>
            <person name="Savchenko A."/>
            <person name="Shiryaev A."/>
            <person name="Soop K."/>
            <person name="Spirin V."/>
            <person name="Szebenyi C."/>
            <person name="Tomsovsky M."/>
            <person name="Tulloss R.E."/>
            <person name="Uehling J."/>
            <person name="Grigoriev I.V."/>
            <person name="Vagvolgyi C."/>
            <person name="Papp T."/>
            <person name="Martin F.M."/>
            <person name="Miettinen O."/>
            <person name="Hibbett D.S."/>
            <person name="Nagy L.G."/>
        </authorList>
    </citation>
    <scope>NUCLEOTIDE SEQUENCE [LARGE SCALE GENOMIC DNA]</scope>
    <source>
        <strain evidence="12 13">CBS 166.37</strain>
    </source>
</reference>
<organism evidence="12 13">
    <name type="scientific">Crucibulum laeve</name>
    <dbReference type="NCBI Taxonomy" id="68775"/>
    <lineage>
        <taxon>Eukaryota</taxon>
        <taxon>Fungi</taxon>
        <taxon>Dikarya</taxon>
        <taxon>Basidiomycota</taxon>
        <taxon>Agaricomycotina</taxon>
        <taxon>Agaricomycetes</taxon>
        <taxon>Agaricomycetidae</taxon>
        <taxon>Agaricales</taxon>
        <taxon>Agaricineae</taxon>
        <taxon>Nidulariaceae</taxon>
        <taxon>Crucibulum</taxon>
    </lineage>
</organism>
<sequence>MARGDGNRGRGFRGGPRTPNRGRGRGRGGGGFRGRGRGGRGGFVDDEMDFNVQMYADTEPTQRSFTPRGRGRGQYSNNMSYPSSGANTPARGRDSPLPPRGRGRGRGRGDFDSPRGGRGAGPKSKLRPDGPLSGLLYQERPFLRPVIFVPSVHTRTLFEEGEEILKPGVEDADETEQSHVPTAERVTRVFSGNVPRIELSDDDDEENDNNDEEIEEIDFNDMAKLLEMPVVTKASTSAMEIVEERFTGFFIDTNSTTMEDVKSGGDAIASLQEAPSQPMEEIEFGELHKLVEKAPAAIPTGTPRSAESTPTLSSQPTPKPLYVKPVTLAIHDQPTGFRIDPNPTPLAQSPPDEEIRFIPISSPAREKDDALASVEEGNELTEEQPSTATVAVDSAADSTPTVEIEAPTPLETPVSAAEDVSQQTATEKSASSSFFVNKEPTSLEAAQAIERSESQNLAPSSFIIEVQPSVSESVPMETTKSQERTSPAFFIDTEPTPMPDSEAPVPLSPGDQEEIIVYVAPHPRSTAKEAKEAAEVVFEPYIRAENIPSSSSIPGEPSSSRIPAAPAFSSISFSSFSQPAPSPSQRRANPVATPRAAKAAKARERKKARRAKGAARGTFGSYGAMMEEAMLRGGKKDHRRTERRRGDSDLEWGTESEGDDLTLPQTVHVKGNGKQRAIEDENPEAEGMEVDPELELDVEAMRRFVGGLMGPDAGQFMTMDDIRDGDIMKMEDEDEQVRGSSGEESSEDEDEEDVEVEAIVGAEEAMLIGEEAERMGALSLDDDEDSDDDDSEDEEATPRTSFQARLERLRSWTRGKKHADASFEMEDSDDEDDDFNLNMTWAEKDDDFIAKIQNILDENEGILTGRDRKERNKLFRAVRDGNFEDMDGFQPAKRRKDKGKDLPPDLKAQWEKDRQKKAELKRARELARLEQAADPLAQKKGGKKGRKAMLAASRLDPTITVIPNRIIDMVTLVQQIRRFLLDAGGPSTMSLPPTNKETRKNIHEMAIAFGLKSVSKGKGDARYTTLTKTSRSGMGVDEFKISKIVRRSGGAGSKGDQFMHSDKRSTRIVVPKHREGDEVGKAAPKIGQSNIGFKMLASMGWAEGDRIGATGGLEVPLTAIIKNTKLGLGATR</sequence>
<evidence type="ECO:0000256" key="7">
    <source>
        <dbReference type="ARBA" id="ARBA00023187"/>
    </source>
</evidence>
<accession>A0A5C3MI77</accession>
<dbReference type="GO" id="GO:0006397">
    <property type="term" value="P:mRNA processing"/>
    <property type="evidence" value="ECO:0007669"/>
    <property type="project" value="UniProtKB-KW"/>
</dbReference>
<dbReference type="PANTHER" id="PTHR14195">
    <property type="entry name" value="G PATCH DOMAIN CONTAINING PROTEIN 2"/>
    <property type="match status" value="1"/>
</dbReference>
<dbReference type="SUPFAM" id="SSF82708">
    <property type="entry name" value="R3H domain"/>
    <property type="match status" value="1"/>
</dbReference>
<feature type="compositionally biased region" description="Basic residues" evidence="9">
    <location>
        <begin position="598"/>
        <end position="613"/>
    </location>
</feature>
<dbReference type="Pfam" id="PF01585">
    <property type="entry name" value="G-patch"/>
    <property type="match status" value="1"/>
</dbReference>
<dbReference type="STRING" id="68775.A0A5C3MI77"/>
<feature type="compositionally biased region" description="Acidic residues" evidence="9">
    <location>
        <begin position="649"/>
        <end position="660"/>
    </location>
</feature>
<dbReference type="InterPro" id="IPR001374">
    <property type="entry name" value="R3H_dom"/>
</dbReference>
<dbReference type="InterPro" id="IPR034082">
    <property type="entry name" value="R3H_G-patch"/>
</dbReference>
<feature type="compositionally biased region" description="Basic residues" evidence="9">
    <location>
        <begin position="633"/>
        <end position="643"/>
    </location>
</feature>
<evidence type="ECO:0000256" key="8">
    <source>
        <dbReference type="ARBA" id="ARBA00023242"/>
    </source>
</evidence>
<comment type="similarity">
    <text evidence="3">Belongs to the SQS1 family.</text>
</comment>
<feature type="region of interest" description="Disordered" evidence="9">
    <location>
        <begin position="298"/>
        <end position="320"/>
    </location>
</feature>
<evidence type="ECO:0000256" key="9">
    <source>
        <dbReference type="SAM" id="MobiDB-lite"/>
    </source>
</evidence>
<feature type="compositionally biased region" description="Acidic residues" evidence="9">
    <location>
        <begin position="744"/>
        <end position="756"/>
    </location>
</feature>
<dbReference type="EMBL" id="ML213590">
    <property type="protein sequence ID" value="TFK44066.1"/>
    <property type="molecule type" value="Genomic_DNA"/>
</dbReference>
<gene>
    <name evidence="12" type="ORF">BDQ12DRAFT_672333</name>
</gene>
<dbReference type="PROSITE" id="PS51061">
    <property type="entry name" value="R3H"/>
    <property type="match status" value="1"/>
</dbReference>
<name>A0A5C3MI77_9AGAR</name>
<keyword evidence="5" id="KW-0963">Cytoplasm</keyword>
<feature type="compositionally biased region" description="Polar residues" evidence="9">
    <location>
        <begin position="420"/>
        <end position="433"/>
    </location>
</feature>
<feature type="region of interest" description="Disordered" evidence="9">
    <location>
        <begin position="885"/>
        <end position="919"/>
    </location>
</feature>
<evidence type="ECO:0000259" key="10">
    <source>
        <dbReference type="PROSITE" id="PS50174"/>
    </source>
</evidence>
<feature type="region of interest" description="Disordered" evidence="9">
    <location>
        <begin position="360"/>
        <end position="433"/>
    </location>
</feature>